<proteinExistence type="predicted"/>
<dbReference type="Proteomes" id="UP000029436">
    <property type="component" value="Unassembled WGS sequence"/>
</dbReference>
<reference evidence="1 2" key="1">
    <citation type="submission" date="2014-08" db="EMBL/GenBank/DDBJ databases">
        <title>Genome sequences of NCPPB Pectobacterium isolates.</title>
        <authorList>
            <person name="Glover R.H."/>
            <person name="Sapp M."/>
            <person name="Elphinstone J."/>
        </authorList>
    </citation>
    <scope>NUCLEOTIDE SEQUENCE [LARGE SCALE GENOMIC DNA]</scope>
    <source>
        <strain evidence="1 2">NCPPB3702</strain>
    </source>
</reference>
<dbReference type="EMBL" id="JQOH01000015">
    <property type="protein sequence ID" value="KGA26524.1"/>
    <property type="molecule type" value="Genomic_DNA"/>
</dbReference>
<evidence type="ECO:0000313" key="1">
    <source>
        <dbReference type="EMBL" id="KGA26524.1"/>
    </source>
</evidence>
<evidence type="ECO:0000313" key="2">
    <source>
        <dbReference type="Proteomes" id="UP000029436"/>
    </source>
</evidence>
<keyword evidence="2" id="KW-1185">Reference proteome</keyword>
<name>A0ABR4V6T2_9GAMM</name>
<organism evidence="1 2">
    <name type="scientific">Pectobacterium wasabiae</name>
    <dbReference type="NCBI Taxonomy" id="55208"/>
    <lineage>
        <taxon>Bacteria</taxon>
        <taxon>Pseudomonadati</taxon>
        <taxon>Pseudomonadota</taxon>
        <taxon>Gammaproteobacteria</taxon>
        <taxon>Enterobacterales</taxon>
        <taxon>Pectobacteriaceae</taxon>
        <taxon>Pectobacterium</taxon>
    </lineage>
</organism>
<gene>
    <name evidence="1" type="ORF">KU73_21255</name>
</gene>
<accession>A0ABR4V6T2</accession>
<sequence>MVVSKMNDVDKYYTMKPFLYPKKVPLTDDEFSTDDWWIVRKTNDYRYIFSCFSGGNGTEEQKVEITENEYNQLVNFNLTANYICMKYKIG</sequence>
<comment type="caution">
    <text evidence="1">The sequence shown here is derived from an EMBL/GenBank/DDBJ whole genome shotgun (WGS) entry which is preliminary data.</text>
</comment>
<protein>
    <submittedName>
        <fullName evidence="1">Uncharacterized protein</fullName>
    </submittedName>
</protein>